<accession>A0A1Y1X7A7</accession>
<proteinExistence type="inferred from homology"/>
<keyword evidence="7" id="KW-1133">Transmembrane helix</keyword>
<dbReference type="EMBL" id="MCFG01000115">
    <property type="protein sequence ID" value="ORX81615.1"/>
    <property type="molecule type" value="Genomic_DNA"/>
</dbReference>
<keyword evidence="9" id="KW-0325">Glycoprotein</keyword>
<dbReference type="GO" id="GO:0005794">
    <property type="term" value="C:Golgi apparatus"/>
    <property type="evidence" value="ECO:0007669"/>
    <property type="project" value="TreeGrafter"/>
</dbReference>
<evidence type="ECO:0000256" key="3">
    <source>
        <dbReference type="ARBA" id="ARBA00022676"/>
    </source>
</evidence>
<dbReference type="PANTHER" id="PTHR31392">
    <property type="entry name" value="ALPHA-1,3-MANNOSYLTRANSFERASE MNN1-RELATED"/>
    <property type="match status" value="1"/>
</dbReference>
<comment type="subcellular location">
    <subcellularLocation>
        <location evidence="1">Membrane</location>
        <topology evidence="1">Single-pass type II membrane protein</topology>
    </subcellularLocation>
</comment>
<gene>
    <name evidence="10" type="ORF">BCR32DRAFT_184039</name>
</gene>
<dbReference type="STRING" id="1754192.A0A1Y1X7A7"/>
<dbReference type="Pfam" id="PF11051">
    <property type="entry name" value="Mannosyl_trans3"/>
    <property type="match status" value="1"/>
</dbReference>
<evidence type="ECO:0000256" key="2">
    <source>
        <dbReference type="ARBA" id="ARBA00009105"/>
    </source>
</evidence>
<dbReference type="SUPFAM" id="SSF53448">
    <property type="entry name" value="Nucleotide-diphospho-sugar transferases"/>
    <property type="match status" value="1"/>
</dbReference>
<evidence type="ECO:0000256" key="9">
    <source>
        <dbReference type="ARBA" id="ARBA00023180"/>
    </source>
</evidence>
<evidence type="ECO:0000313" key="10">
    <source>
        <dbReference type="EMBL" id="ORX81615.1"/>
    </source>
</evidence>
<keyword evidence="8" id="KW-0472">Membrane</keyword>
<keyword evidence="4" id="KW-0808">Transferase</keyword>
<comment type="similarity">
    <text evidence="2">Belongs to the MNN1/MNT family.</text>
</comment>
<name>A0A1Y1X7A7_9FUNG</name>
<dbReference type="Proteomes" id="UP000193944">
    <property type="component" value="Unassembled WGS sequence"/>
</dbReference>
<dbReference type="InterPro" id="IPR022751">
    <property type="entry name" value="Alpha_mannosyltransferase"/>
</dbReference>
<protein>
    <recommendedName>
        <fullName evidence="12">Glycosyltransferase family 71 protein</fullName>
    </recommendedName>
</protein>
<comment type="caution">
    <text evidence="10">The sequence shown here is derived from an EMBL/GenBank/DDBJ whole genome shotgun (WGS) entry which is preliminary data.</text>
</comment>
<dbReference type="GO" id="GO:0006493">
    <property type="term" value="P:protein O-linked glycosylation"/>
    <property type="evidence" value="ECO:0007669"/>
    <property type="project" value="TreeGrafter"/>
</dbReference>
<evidence type="ECO:0000256" key="8">
    <source>
        <dbReference type="ARBA" id="ARBA00023136"/>
    </source>
</evidence>
<feature type="non-terminal residue" evidence="10">
    <location>
        <position position="1"/>
    </location>
</feature>
<keyword evidence="5" id="KW-0812">Transmembrane</keyword>
<keyword evidence="11" id="KW-1185">Reference proteome</keyword>
<sequence length="305" mass="35527">LSEDNIDDLTKEKKLLVSLHQSLYPWLYQDHFKSLGNIINSSHGKGLVICTGDKHFKYARSTIDSLRNVLHCDLPIEIIYNGEYDLSYTNRDIISEFNDVYLTDISDYFDKKIVNISGWAIKPYALLASRFEEIILIDADVVYLRDPKELFEDEGYIKTGTLFFRDRTINPGPHPGSEWLRSWMTNPLPETKDLRFYNEETMHEMESSTVVLNKTKNILGLLATCKLNEKRIREDVVYKYVYGDKETFWIGFDMARQHYNLNSVPCTYIGKVIENSEGKRICGHIGHMLKNGKFMFWNGHVVKNK</sequence>
<reference evidence="10 11" key="2">
    <citation type="submission" date="2016-08" db="EMBL/GenBank/DDBJ databases">
        <title>Pervasive Adenine N6-methylation of Active Genes in Fungi.</title>
        <authorList>
            <consortium name="DOE Joint Genome Institute"/>
            <person name="Mondo S.J."/>
            <person name="Dannebaum R.O."/>
            <person name="Kuo R.C."/>
            <person name="Labutti K."/>
            <person name="Haridas S."/>
            <person name="Kuo A."/>
            <person name="Salamov A."/>
            <person name="Ahrendt S.R."/>
            <person name="Lipzen A."/>
            <person name="Sullivan W."/>
            <person name="Andreopoulos W.B."/>
            <person name="Clum A."/>
            <person name="Lindquist E."/>
            <person name="Daum C."/>
            <person name="Ramamoorthy G.K."/>
            <person name="Gryganskyi A."/>
            <person name="Culley D."/>
            <person name="Magnuson J.K."/>
            <person name="James T.Y."/>
            <person name="O'Malley M.A."/>
            <person name="Stajich J.E."/>
            <person name="Spatafora J.W."/>
            <person name="Visel A."/>
            <person name="Grigoriev I.V."/>
        </authorList>
    </citation>
    <scope>NUCLEOTIDE SEQUENCE [LARGE SCALE GENOMIC DNA]</scope>
    <source>
        <strain evidence="10 11">S4</strain>
    </source>
</reference>
<evidence type="ECO:0008006" key="12">
    <source>
        <dbReference type="Google" id="ProtNLM"/>
    </source>
</evidence>
<evidence type="ECO:0000313" key="11">
    <source>
        <dbReference type="Proteomes" id="UP000193944"/>
    </source>
</evidence>
<dbReference type="GO" id="GO:0000033">
    <property type="term" value="F:alpha-1,3-mannosyltransferase activity"/>
    <property type="evidence" value="ECO:0007669"/>
    <property type="project" value="TreeGrafter"/>
</dbReference>
<dbReference type="OrthoDB" id="430354at2759"/>
<dbReference type="GO" id="GO:0016020">
    <property type="term" value="C:membrane"/>
    <property type="evidence" value="ECO:0007669"/>
    <property type="project" value="UniProtKB-SubCell"/>
</dbReference>
<reference evidence="10 11" key="1">
    <citation type="submission" date="2016-08" db="EMBL/GenBank/DDBJ databases">
        <title>A Parts List for Fungal Cellulosomes Revealed by Comparative Genomics.</title>
        <authorList>
            <consortium name="DOE Joint Genome Institute"/>
            <person name="Haitjema C.H."/>
            <person name="Gilmore S.P."/>
            <person name="Henske J.K."/>
            <person name="Solomon K.V."/>
            <person name="De Groot R."/>
            <person name="Kuo A."/>
            <person name="Mondo S.J."/>
            <person name="Salamov A.A."/>
            <person name="Labutti K."/>
            <person name="Zhao Z."/>
            <person name="Chiniquy J."/>
            <person name="Barry K."/>
            <person name="Brewer H.M."/>
            <person name="Purvine S.O."/>
            <person name="Wright A.T."/>
            <person name="Boxma B."/>
            <person name="Van Alen T."/>
            <person name="Hackstein J.H."/>
            <person name="Baker S.E."/>
            <person name="Grigoriev I.V."/>
            <person name="O'Malley M.A."/>
        </authorList>
    </citation>
    <scope>NUCLEOTIDE SEQUENCE [LARGE SCALE GENOMIC DNA]</scope>
    <source>
        <strain evidence="10 11">S4</strain>
    </source>
</reference>
<dbReference type="PANTHER" id="PTHR31392:SF1">
    <property type="entry name" value="ALPHA-1,3-MANNOSYLTRANSFERASE MNN1-RELATED"/>
    <property type="match status" value="1"/>
</dbReference>
<dbReference type="AlphaFoldDB" id="A0A1Y1X7A7"/>
<dbReference type="Gene3D" id="3.90.550.10">
    <property type="entry name" value="Spore Coat Polysaccharide Biosynthesis Protein SpsA, Chain A"/>
    <property type="match status" value="1"/>
</dbReference>
<keyword evidence="3" id="KW-0328">Glycosyltransferase</keyword>
<feature type="non-terminal residue" evidence="10">
    <location>
        <position position="305"/>
    </location>
</feature>
<keyword evidence="6" id="KW-0735">Signal-anchor</keyword>
<organism evidence="10 11">
    <name type="scientific">Anaeromyces robustus</name>
    <dbReference type="NCBI Taxonomy" id="1754192"/>
    <lineage>
        <taxon>Eukaryota</taxon>
        <taxon>Fungi</taxon>
        <taxon>Fungi incertae sedis</taxon>
        <taxon>Chytridiomycota</taxon>
        <taxon>Chytridiomycota incertae sedis</taxon>
        <taxon>Neocallimastigomycetes</taxon>
        <taxon>Neocallimastigales</taxon>
        <taxon>Neocallimastigaceae</taxon>
        <taxon>Anaeromyces</taxon>
    </lineage>
</organism>
<evidence type="ECO:0000256" key="1">
    <source>
        <dbReference type="ARBA" id="ARBA00004606"/>
    </source>
</evidence>
<evidence type="ECO:0000256" key="4">
    <source>
        <dbReference type="ARBA" id="ARBA00022679"/>
    </source>
</evidence>
<evidence type="ECO:0000256" key="7">
    <source>
        <dbReference type="ARBA" id="ARBA00022989"/>
    </source>
</evidence>
<dbReference type="InterPro" id="IPR029044">
    <property type="entry name" value="Nucleotide-diphossugar_trans"/>
</dbReference>
<evidence type="ECO:0000256" key="6">
    <source>
        <dbReference type="ARBA" id="ARBA00022968"/>
    </source>
</evidence>
<evidence type="ECO:0000256" key="5">
    <source>
        <dbReference type="ARBA" id="ARBA00022692"/>
    </source>
</evidence>